<feature type="non-terminal residue" evidence="2">
    <location>
        <position position="496"/>
    </location>
</feature>
<organism evidence="2 3">
    <name type="scientific">Brenthis ino</name>
    <name type="common">lesser marbled fritillary</name>
    <dbReference type="NCBI Taxonomy" id="405034"/>
    <lineage>
        <taxon>Eukaryota</taxon>
        <taxon>Metazoa</taxon>
        <taxon>Ecdysozoa</taxon>
        <taxon>Arthropoda</taxon>
        <taxon>Hexapoda</taxon>
        <taxon>Insecta</taxon>
        <taxon>Pterygota</taxon>
        <taxon>Neoptera</taxon>
        <taxon>Endopterygota</taxon>
        <taxon>Lepidoptera</taxon>
        <taxon>Glossata</taxon>
        <taxon>Ditrysia</taxon>
        <taxon>Papilionoidea</taxon>
        <taxon>Nymphalidae</taxon>
        <taxon>Heliconiinae</taxon>
        <taxon>Argynnini</taxon>
        <taxon>Brenthis</taxon>
    </lineage>
</organism>
<dbReference type="AlphaFoldDB" id="A0A8J9UQ61"/>
<sequence length="496" mass="56283">MNEEPSNFEAQAVAGPSGEARKRKQSSVSSTTSSSSSSSSSSDDRRKNRRRKYKKSKRAKRTDPRMDKLLKEMGELRQIVSLNNNDKTWQDSVSIYPDQEELCEQLDFEHDRDDNSFSFEIETKLKEPSVPKTPDSYLKMLSDVQRFGSTSWSDVRYAETQKLYNHTPGFTDLETNDEVKMFDNLRHLAYADKAYAAITYCILKQKISLQEVIRNLISWAKNTNSINVDNLGDKVDELFLKGDLFKISSDLLQLVCGHRAESIEMRRETITSQVRDPLVRTSLNKIPPSTTHLFDSEAFSLAIEKSGGVRKVFWPPKNSVPSQARVTQMNHRPSRGQNIRKSIVPSRGAQCNCYEQNNQTTMHLHEGHFKTEARGPVVEVLEAVEILAELPEADIISIKNNDMKQFRAVRGMARPASRTVIAGWVKTILRDAGITSTPGSVRSAVASKSWLDNASVDDILARGNWRSANTFHKFYKREVVRNIESRNVTQLFSPIN</sequence>
<gene>
    <name evidence="2" type="ORF">BINO364_LOCUS9718</name>
</gene>
<feature type="compositionally biased region" description="Low complexity" evidence="1">
    <location>
        <begin position="26"/>
        <end position="41"/>
    </location>
</feature>
<accession>A0A8J9UQ61</accession>
<proteinExistence type="predicted"/>
<keyword evidence="3" id="KW-1185">Reference proteome</keyword>
<evidence type="ECO:0000256" key="1">
    <source>
        <dbReference type="SAM" id="MobiDB-lite"/>
    </source>
</evidence>
<reference evidence="2" key="1">
    <citation type="submission" date="2021-12" db="EMBL/GenBank/DDBJ databases">
        <authorList>
            <person name="Martin H S."/>
        </authorList>
    </citation>
    <scope>NUCLEOTIDE SEQUENCE</scope>
</reference>
<name>A0A8J9UQ61_9NEOP</name>
<dbReference type="EMBL" id="OV170224">
    <property type="protein sequence ID" value="CAH0723952.1"/>
    <property type="molecule type" value="Genomic_DNA"/>
</dbReference>
<feature type="region of interest" description="Disordered" evidence="1">
    <location>
        <begin position="1"/>
        <end position="68"/>
    </location>
</feature>
<protein>
    <submittedName>
        <fullName evidence="2">Uncharacterized protein</fullName>
    </submittedName>
</protein>
<evidence type="ECO:0000313" key="2">
    <source>
        <dbReference type="EMBL" id="CAH0723952.1"/>
    </source>
</evidence>
<dbReference type="Proteomes" id="UP000838878">
    <property type="component" value="Chromosome 4"/>
</dbReference>
<evidence type="ECO:0000313" key="3">
    <source>
        <dbReference type="Proteomes" id="UP000838878"/>
    </source>
</evidence>
<dbReference type="OrthoDB" id="7483379at2759"/>
<feature type="compositionally biased region" description="Basic residues" evidence="1">
    <location>
        <begin position="47"/>
        <end position="60"/>
    </location>
</feature>